<dbReference type="Gene3D" id="1.10.575.10">
    <property type="entry name" value="P1 Nuclease"/>
    <property type="match status" value="1"/>
</dbReference>
<dbReference type="InterPro" id="IPR003154">
    <property type="entry name" value="S1/P1nuclease"/>
</dbReference>
<dbReference type="SUPFAM" id="SSF48537">
    <property type="entry name" value="Phospholipase C/P1 nuclease"/>
    <property type="match status" value="1"/>
</dbReference>
<evidence type="ECO:0000313" key="7">
    <source>
        <dbReference type="EMBL" id="UWN58220.1"/>
    </source>
</evidence>
<evidence type="ECO:0000256" key="6">
    <source>
        <dbReference type="ARBA" id="ARBA00023180"/>
    </source>
</evidence>
<dbReference type="PANTHER" id="PTHR33146:SF26">
    <property type="entry name" value="ENDONUCLEASE 4"/>
    <property type="match status" value="1"/>
</dbReference>
<organism evidence="7 8">
    <name type="scientific">Alistipes ihumii AP11</name>
    <dbReference type="NCBI Taxonomy" id="1211813"/>
    <lineage>
        <taxon>Bacteria</taxon>
        <taxon>Pseudomonadati</taxon>
        <taxon>Bacteroidota</taxon>
        <taxon>Bacteroidia</taxon>
        <taxon>Bacteroidales</taxon>
        <taxon>Rikenellaceae</taxon>
        <taxon>Alistipes</taxon>
    </lineage>
</organism>
<keyword evidence="1" id="KW-0540">Nuclease</keyword>
<keyword evidence="8" id="KW-1185">Reference proteome</keyword>
<evidence type="ECO:0000256" key="2">
    <source>
        <dbReference type="ARBA" id="ARBA00022723"/>
    </source>
</evidence>
<keyword evidence="4" id="KW-0378">Hydrolase</keyword>
<dbReference type="CDD" id="cd11010">
    <property type="entry name" value="S1-P1_nuclease"/>
    <property type="match status" value="1"/>
</dbReference>
<protein>
    <submittedName>
        <fullName evidence="7">S1/P1 nuclease</fullName>
    </submittedName>
</protein>
<dbReference type="Pfam" id="PF02265">
    <property type="entry name" value="S1-P1_nuclease"/>
    <property type="match status" value="1"/>
</dbReference>
<dbReference type="PANTHER" id="PTHR33146">
    <property type="entry name" value="ENDONUCLEASE 4"/>
    <property type="match status" value="1"/>
</dbReference>
<dbReference type="InterPro" id="IPR008947">
    <property type="entry name" value="PLipase_C/P1_nuclease_dom_sf"/>
</dbReference>
<gene>
    <name evidence="7" type="ORF">NQ491_05455</name>
</gene>
<dbReference type="EMBL" id="CP102294">
    <property type="protein sequence ID" value="UWN58220.1"/>
    <property type="molecule type" value="Genomic_DNA"/>
</dbReference>
<dbReference type="Proteomes" id="UP001059295">
    <property type="component" value="Chromosome"/>
</dbReference>
<evidence type="ECO:0000256" key="3">
    <source>
        <dbReference type="ARBA" id="ARBA00022759"/>
    </source>
</evidence>
<sequence>MGRLDRTIRVAVWALVMGWPAVACGWGRIGHDAVAYIAECNLSPKAQRIAEKYLGHSIVYFSSWMDDYRRSPGYEHTTYWHMAPVDERMYYTDEVRSSRGDAVCELENAIGLLKNYRQLDDSTVAANLRYVIHLVGDMHCPAHVDYPGVELWYDVSFNGKKRSYHSVWDSGIIEASRKWHYVEWQQQLDRCTRRQKREIMAGTPRDWFHQTAVECRDIYALAPPGCELGRDFINAASPRVERQILRAGYRLAKVLNDLFK</sequence>
<evidence type="ECO:0000256" key="4">
    <source>
        <dbReference type="ARBA" id="ARBA00022801"/>
    </source>
</evidence>
<accession>A0ABY5V1X1</accession>
<keyword evidence="3" id="KW-0255">Endonuclease</keyword>
<evidence type="ECO:0000256" key="1">
    <source>
        <dbReference type="ARBA" id="ARBA00022722"/>
    </source>
</evidence>
<evidence type="ECO:0000313" key="8">
    <source>
        <dbReference type="Proteomes" id="UP001059295"/>
    </source>
</evidence>
<keyword evidence="2" id="KW-0479">Metal-binding</keyword>
<reference evidence="7" key="1">
    <citation type="journal article" date="2022" name="Cell">
        <title>Design, construction, and in vivo augmentation of a complex gut microbiome.</title>
        <authorList>
            <person name="Cheng A.G."/>
            <person name="Ho P.Y."/>
            <person name="Aranda-Diaz A."/>
            <person name="Jain S."/>
            <person name="Yu F.B."/>
            <person name="Meng X."/>
            <person name="Wang M."/>
            <person name="Iakiviak M."/>
            <person name="Nagashima K."/>
            <person name="Zhao A."/>
            <person name="Murugkar P."/>
            <person name="Patil A."/>
            <person name="Atabakhsh K."/>
            <person name="Weakley A."/>
            <person name="Yan J."/>
            <person name="Brumbaugh A.R."/>
            <person name="Higginbottom S."/>
            <person name="Dimas A."/>
            <person name="Shiver A.L."/>
            <person name="Deutschbauer A."/>
            <person name="Neff N."/>
            <person name="Sonnenburg J.L."/>
            <person name="Huang K.C."/>
            <person name="Fischbach M.A."/>
        </authorList>
    </citation>
    <scope>NUCLEOTIDE SEQUENCE</scope>
    <source>
        <strain evidence="7">AP11</strain>
    </source>
</reference>
<evidence type="ECO:0000256" key="5">
    <source>
        <dbReference type="ARBA" id="ARBA00023157"/>
    </source>
</evidence>
<keyword evidence="6" id="KW-0325">Glycoprotein</keyword>
<keyword evidence="5" id="KW-1015">Disulfide bond</keyword>
<name>A0ABY5V1X1_9BACT</name>
<proteinExistence type="predicted"/>